<keyword evidence="2" id="KW-1185">Reference proteome</keyword>
<dbReference type="RefSeq" id="WP_345561614.1">
    <property type="nucleotide sequence ID" value="NZ_BAAAZX010000002.1"/>
</dbReference>
<evidence type="ECO:0000313" key="2">
    <source>
        <dbReference type="Proteomes" id="UP001500456"/>
    </source>
</evidence>
<gene>
    <name evidence="1" type="ORF">GCM10022232_12420</name>
</gene>
<protein>
    <submittedName>
        <fullName evidence="1">HAD domain-containing protein</fullName>
    </submittedName>
</protein>
<sequence length="178" mass="19307">MEASALTLLFLDVDGTLIPFGAPRPYPVFEAPFGAPPAEAVAHPLLDRVDPALGPRLAGLGCDLVWATTWMEDANVCLSPWLGLPRLPLVDWPGEEDDGGGPAGLHWKTRPLVDWAGNRPFVWLDDEITDVDRAWTAAHHLAPALLHRVDHRHGLTDADFAAVAEWLRLRLSGAPAAP</sequence>
<dbReference type="EMBL" id="BAAAZX010000002">
    <property type="protein sequence ID" value="GAA3981688.1"/>
    <property type="molecule type" value="Genomic_DNA"/>
</dbReference>
<reference evidence="2" key="1">
    <citation type="journal article" date="2019" name="Int. J. Syst. Evol. Microbiol.">
        <title>The Global Catalogue of Microorganisms (GCM) 10K type strain sequencing project: providing services to taxonomists for standard genome sequencing and annotation.</title>
        <authorList>
            <consortium name="The Broad Institute Genomics Platform"/>
            <consortium name="The Broad Institute Genome Sequencing Center for Infectious Disease"/>
            <person name="Wu L."/>
            <person name="Ma J."/>
        </authorList>
    </citation>
    <scope>NUCLEOTIDE SEQUENCE [LARGE SCALE GENOMIC DNA]</scope>
    <source>
        <strain evidence="2">JCM 16924</strain>
    </source>
</reference>
<organism evidence="1 2">
    <name type="scientific">Streptomyces plumbiresistens</name>
    <dbReference type="NCBI Taxonomy" id="511811"/>
    <lineage>
        <taxon>Bacteria</taxon>
        <taxon>Bacillati</taxon>
        <taxon>Actinomycetota</taxon>
        <taxon>Actinomycetes</taxon>
        <taxon>Kitasatosporales</taxon>
        <taxon>Streptomycetaceae</taxon>
        <taxon>Streptomyces</taxon>
    </lineage>
</organism>
<accession>A0ABP7QFL1</accession>
<comment type="caution">
    <text evidence="1">The sequence shown here is derived from an EMBL/GenBank/DDBJ whole genome shotgun (WGS) entry which is preliminary data.</text>
</comment>
<dbReference type="Proteomes" id="UP001500456">
    <property type="component" value="Unassembled WGS sequence"/>
</dbReference>
<evidence type="ECO:0000313" key="1">
    <source>
        <dbReference type="EMBL" id="GAA3981688.1"/>
    </source>
</evidence>
<dbReference type="Pfam" id="PF18143">
    <property type="entry name" value="HAD_SAK_2"/>
    <property type="match status" value="1"/>
</dbReference>
<proteinExistence type="predicted"/>
<name>A0ABP7QFL1_9ACTN</name>